<dbReference type="GO" id="GO:0005737">
    <property type="term" value="C:cytoplasm"/>
    <property type="evidence" value="ECO:0007669"/>
    <property type="project" value="TreeGrafter"/>
</dbReference>
<evidence type="ECO:0000256" key="1">
    <source>
        <dbReference type="PROSITE-ProRule" id="PRU00235"/>
    </source>
</evidence>
<evidence type="ECO:0000313" key="4">
    <source>
        <dbReference type="Proteomes" id="UP001174691"/>
    </source>
</evidence>
<dbReference type="InterPro" id="IPR009091">
    <property type="entry name" value="RCC1/BLIP-II"/>
</dbReference>
<dbReference type="Pfam" id="PF13540">
    <property type="entry name" value="RCC1_2"/>
    <property type="match status" value="1"/>
</dbReference>
<dbReference type="GO" id="GO:0005085">
    <property type="term" value="F:guanyl-nucleotide exchange factor activity"/>
    <property type="evidence" value="ECO:0007669"/>
    <property type="project" value="TreeGrafter"/>
</dbReference>
<dbReference type="EMBL" id="JANBVN010000007">
    <property type="protein sequence ID" value="KAJ9165072.1"/>
    <property type="molecule type" value="Genomic_DNA"/>
</dbReference>
<dbReference type="InterPro" id="IPR000408">
    <property type="entry name" value="Reg_chr_condens"/>
</dbReference>
<dbReference type="PANTHER" id="PTHR45982:SF1">
    <property type="entry name" value="REGULATOR OF CHROMOSOME CONDENSATION"/>
    <property type="match status" value="1"/>
</dbReference>
<dbReference type="SUPFAM" id="SSF50985">
    <property type="entry name" value="RCC1/BLIP-II"/>
    <property type="match status" value="1"/>
</dbReference>
<feature type="region of interest" description="Disordered" evidence="2">
    <location>
        <begin position="330"/>
        <end position="355"/>
    </location>
</feature>
<dbReference type="InterPro" id="IPR051553">
    <property type="entry name" value="Ran_GTPase-activating"/>
</dbReference>
<feature type="repeat" description="RCC1" evidence="1">
    <location>
        <begin position="269"/>
        <end position="321"/>
    </location>
</feature>
<comment type="caution">
    <text evidence="3">The sequence shown here is derived from an EMBL/GenBank/DDBJ whole genome shotgun (WGS) entry which is preliminary data.</text>
</comment>
<name>A0AA38S1V9_9PEZI</name>
<dbReference type="AlphaFoldDB" id="A0AA38S1V9"/>
<feature type="repeat" description="RCC1" evidence="1">
    <location>
        <begin position="220"/>
        <end position="268"/>
    </location>
</feature>
<accession>A0AA38S1V9</accession>
<evidence type="ECO:0000256" key="2">
    <source>
        <dbReference type="SAM" id="MobiDB-lite"/>
    </source>
</evidence>
<evidence type="ECO:0000313" key="3">
    <source>
        <dbReference type="EMBL" id="KAJ9165072.1"/>
    </source>
</evidence>
<dbReference type="PANTHER" id="PTHR45982">
    <property type="entry name" value="REGULATOR OF CHROMOSOME CONDENSATION"/>
    <property type="match status" value="1"/>
</dbReference>
<proteinExistence type="predicted"/>
<organism evidence="3 4">
    <name type="scientific">Coniochaeta hoffmannii</name>
    <dbReference type="NCBI Taxonomy" id="91930"/>
    <lineage>
        <taxon>Eukaryota</taxon>
        <taxon>Fungi</taxon>
        <taxon>Dikarya</taxon>
        <taxon>Ascomycota</taxon>
        <taxon>Pezizomycotina</taxon>
        <taxon>Sordariomycetes</taxon>
        <taxon>Sordariomycetidae</taxon>
        <taxon>Coniochaetales</taxon>
        <taxon>Coniochaetaceae</taxon>
        <taxon>Coniochaeta</taxon>
    </lineage>
</organism>
<gene>
    <name evidence="3" type="ORF">NKR19_g854</name>
</gene>
<dbReference type="PROSITE" id="PS50012">
    <property type="entry name" value="RCC1_3"/>
    <property type="match status" value="3"/>
</dbReference>
<protein>
    <submittedName>
        <fullName evidence="3">RCC1/BLIP-II protein</fullName>
    </submittedName>
</protein>
<reference evidence="3" key="1">
    <citation type="submission" date="2022-07" db="EMBL/GenBank/DDBJ databases">
        <title>Fungi with potential for degradation of polypropylene.</title>
        <authorList>
            <person name="Gostincar C."/>
        </authorList>
    </citation>
    <scope>NUCLEOTIDE SEQUENCE</scope>
    <source>
        <strain evidence="3">EXF-13287</strain>
    </source>
</reference>
<keyword evidence="4" id="KW-1185">Reference proteome</keyword>
<dbReference type="Gene3D" id="2.130.10.30">
    <property type="entry name" value="Regulator of chromosome condensation 1/beta-lactamase-inhibitor protein II"/>
    <property type="match status" value="1"/>
</dbReference>
<dbReference type="Proteomes" id="UP001174691">
    <property type="component" value="Unassembled WGS sequence"/>
</dbReference>
<sequence>MGQTELYAAGFNAWNQVILKPKTRRRNTPREVHTSKEVRAFAEPEDVHKFTSVVGRLFNDVKDVESCLSYTLVTTATGTTIRGTPSPEQKALHASPARASYRLIAQAANGKVAVCDHDDNIRVYDTAKRLLRNEEYLIFPGFSNITQLVAYEVGFAALDREGRVRTWGDERFPQCLGRDLLRTSSAHWPGRVTDIEDLPTGEIVKIAANGYTLGALTEGGDLYCWGGHPAKPPIIDGLDGTPNLVDIDGGDIVDFGIGDYHMIALTDDDRVMVIGSNTNGQLGIPVEKATTWTEVPFELGEESAVMAVRAGPRTSFLIIENDWDAAEILSSDSDEEDWPEHRLPALGGEIEMEDA</sequence>
<feature type="repeat" description="RCC1" evidence="1">
    <location>
        <begin position="162"/>
        <end position="219"/>
    </location>
</feature>